<dbReference type="Gene3D" id="3.40.50.720">
    <property type="entry name" value="NAD(P)-binding Rossmann-like Domain"/>
    <property type="match status" value="1"/>
</dbReference>
<evidence type="ECO:0000313" key="3">
    <source>
        <dbReference type="Proteomes" id="UP000199687"/>
    </source>
</evidence>
<dbReference type="Pfam" id="PF00107">
    <property type="entry name" value="ADH_zinc_N"/>
    <property type="match status" value="1"/>
</dbReference>
<dbReference type="Proteomes" id="UP000199687">
    <property type="component" value="Unassembled WGS sequence"/>
</dbReference>
<dbReference type="SMART" id="SM00829">
    <property type="entry name" value="PKS_ER"/>
    <property type="match status" value="1"/>
</dbReference>
<dbReference type="SUPFAM" id="SSF51735">
    <property type="entry name" value="NAD(P)-binding Rossmann-fold domains"/>
    <property type="match status" value="1"/>
</dbReference>
<dbReference type="OrthoDB" id="9782155at2"/>
<protein>
    <submittedName>
        <fullName evidence="2">Putative quinone oxidoreductase, YhdH/YhfP family</fullName>
    </submittedName>
</protein>
<gene>
    <name evidence="2" type="ORF">SAMN04487944_103159</name>
</gene>
<feature type="domain" description="Enoyl reductase (ER)" evidence="1">
    <location>
        <begin position="17"/>
        <end position="329"/>
    </location>
</feature>
<dbReference type="InterPro" id="IPR013149">
    <property type="entry name" value="ADH-like_C"/>
</dbReference>
<dbReference type="STRING" id="531814.SAMN04487944_103159"/>
<dbReference type="InterPro" id="IPR036291">
    <property type="entry name" value="NAD(P)-bd_dom_sf"/>
</dbReference>
<dbReference type="InterPro" id="IPR051397">
    <property type="entry name" value="Zn-ADH-like_protein"/>
</dbReference>
<dbReference type="CDD" id="cd08289">
    <property type="entry name" value="MDR_yhfp_like"/>
    <property type="match status" value="1"/>
</dbReference>
<dbReference type="InterPro" id="IPR013154">
    <property type="entry name" value="ADH-like_N"/>
</dbReference>
<reference evidence="2 3" key="1">
    <citation type="submission" date="2016-10" db="EMBL/GenBank/DDBJ databases">
        <authorList>
            <person name="de Groot N.N."/>
        </authorList>
    </citation>
    <scope>NUCLEOTIDE SEQUENCE [LARGE SCALE GENOMIC DNA]</scope>
    <source>
        <strain evidence="2 3">CGMCC 1.7727</strain>
    </source>
</reference>
<dbReference type="SUPFAM" id="SSF50129">
    <property type="entry name" value="GroES-like"/>
    <property type="match status" value="1"/>
</dbReference>
<dbReference type="GO" id="GO:0043957">
    <property type="term" value="F:acryloyl-CoA reductase (NADPH) activity"/>
    <property type="evidence" value="ECO:0007669"/>
    <property type="project" value="TreeGrafter"/>
</dbReference>
<dbReference type="Pfam" id="PF08240">
    <property type="entry name" value="ADH_N"/>
    <property type="match status" value="1"/>
</dbReference>
<dbReference type="RefSeq" id="WP_089739704.1">
    <property type="nucleotide sequence ID" value="NZ_FOGL01000003.1"/>
</dbReference>
<accession>A0A1H9NJS1</accession>
<dbReference type="EMBL" id="FOGL01000003">
    <property type="protein sequence ID" value="SER35643.1"/>
    <property type="molecule type" value="Genomic_DNA"/>
</dbReference>
<evidence type="ECO:0000313" key="2">
    <source>
        <dbReference type="EMBL" id="SER35643.1"/>
    </source>
</evidence>
<dbReference type="Gene3D" id="3.90.180.10">
    <property type="entry name" value="Medium-chain alcohol dehydrogenases, catalytic domain"/>
    <property type="match status" value="1"/>
</dbReference>
<dbReference type="PANTHER" id="PTHR43677:SF1">
    <property type="entry name" value="ACRYLYL-COA REDUCTASE ACUI-RELATED"/>
    <property type="match status" value="1"/>
</dbReference>
<proteinExistence type="predicted"/>
<dbReference type="InterPro" id="IPR011032">
    <property type="entry name" value="GroES-like_sf"/>
</dbReference>
<evidence type="ECO:0000259" key="1">
    <source>
        <dbReference type="SMART" id="SM00829"/>
    </source>
</evidence>
<organism evidence="2 3">
    <name type="scientific">Gracilibacillus ureilyticus</name>
    <dbReference type="NCBI Taxonomy" id="531814"/>
    <lineage>
        <taxon>Bacteria</taxon>
        <taxon>Bacillati</taxon>
        <taxon>Bacillota</taxon>
        <taxon>Bacilli</taxon>
        <taxon>Bacillales</taxon>
        <taxon>Bacillaceae</taxon>
        <taxon>Gracilibacillus</taxon>
    </lineage>
</organism>
<dbReference type="InterPro" id="IPR020843">
    <property type="entry name" value="ER"/>
</dbReference>
<keyword evidence="3" id="KW-1185">Reference proteome</keyword>
<dbReference type="NCBIfam" id="TIGR02823">
    <property type="entry name" value="oxido_YhdH"/>
    <property type="match status" value="1"/>
</dbReference>
<name>A0A1H9NJS1_9BACI</name>
<sequence>MSDNTFEALVVNKEEDQFSVNIQRLSHDDLPQGEVLVKVHYSGVNYKDSLATVPNGNIVRNYPMVPGIDLAGVVESSTDPQYKAGDKVIATSYEIGVSHFGGYSEYARVPAKWVVPLPDGLTLKEAMVIGTAGFTAGLSVRSLMQNDITPDKGKVLVTGATGGVGSFAVSILSKLGYEVEASTGKESSHDYLKSIGAASVISREAVYNGELKPLDKQRWIGAVDPVGGEQSSSVLSQIKYGGTVAVSGLTGGAKIPATVFPFILRGVNLQGIDSVYCPMDTRQEVWTLLATDYKPDKLNELIQQEVTIQQLPNALPSLLEGKAKGRIIVRM</sequence>
<dbReference type="InterPro" id="IPR014188">
    <property type="entry name" value="Acrylyl-CoA_reductase_AcuI"/>
</dbReference>
<dbReference type="PANTHER" id="PTHR43677">
    <property type="entry name" value="SHORT-CHAIN DEHYDROGENASE/REDUCTASE"/>
    <property type="match status" value="1"/>
</dbReference>
<dbReference type="AlphaFoldDB" id="A0A1H9NJS1"/>